<accession>A0A433Q848</accession>
<reference evidence="2 3" key="1">
    <citation type="journal article" date="2018" name="New Phytol.">
        <title>Phylogenomics of Endogonaceae and evolution of mycorrhizas within Mucoromycota.</title>
        <authorList>
            <person name="Chang Y."/>
            <person name="Desiro A."/>
            <person name="Na H."/>
            <person name="Sandor L."/>
            <person name="Lipzen A."/>
            <person name="Clum A."/>
            <person name="Barry K."/>
            <person name="Grigoriev I.V."/>
            <person name="Martin F.M."/>
            <person name="Stajich J.E."/>
            <person name="Smith M.E."/>
            <person name="Bonito G."/>
            <person name="Spatafora J.W."/>
        </authorList>
    </citation>
    <scope>NUCLEOTIDE SEQUENCE [LARGE SCALE GENOMIC DNA]</scope>
    <source>
        <strain evidence="2 3">AD002</strain>
    </source>
</reference>
<dbReference type="EMBL" id="RBNJ01011510">
    <property type="protein sequence ID" value="RUS25988.1"/>
    <property type="molecule type" value="Genomic_DNA"/>
</dbReference>
<dbReference type="Proteomes" id="UP000274822">
    <property type="component" value="Unassembled WGS sequence"/>
</dbReference>
<evidence type="ECO:0000313" key="3">
    <source>
        <dbReference type="Proteomes" id="UP000274822"/>
    </source>
</evidence>
<gene>
    <name evidence="2" type="ORF">BC938DRAFT_471382</name>
</gene>
<proteinExistence type="predicted"/>
<keyword evidence="3" id="KW-1185">Reference proteome</keyword>
<name>A0A433Q848_9FUNG</name>
<feature type="domain" description="BTB" evidence="1">
    <location>
        <begin position="175"/>
        <end position="235"/>
    </location>
</feature>
<protein>
    <recommendedName>
        <fullName evidence="1">BTB domain-containing protein</fullName>
    </recommendedName>
</protein>
<comment type="caution">
    <text evidence="2">The sequence shown here is derived from an EMBL/GenBank/DDBJ whole genome shotgun (WGS) entry which is preliminary data.</text>
</comment>
<dbReference type="SMART" id="SM00225">
    <property type="entry name" value="BTB"/>
    <property type="match status" value="1"/>
</dbReference>
<dbReference type="PANTHER" id="PTHR24410">
    <property type="entry name" value="HL07962P-RELATED"/>
    <property type="match status" value="1"/>
</dbReference>
<dbReference type="Gene3D" id="3.30.710.10">
    <property type="entry name" value="Potassium Channel Kv1.1, Chain A"/>
    <property type="match status" value="1"/>
</dbReference>
<dbReference type="InterPro" id="IPR000210">
    <property type="entry name" value="BTB/POZ_dom"/>
</dbReference>
<organism evidence="2 3">
    <name type="scientific">Jimgerdemannia flammicorona</name>
    <dbReference type="NCBI Taxonomy" id="994334"/>
    <lineage>
        <taxon>Eukaryota</taxon>
        <taxon>Fungi</taxon>
        <taxon>Fungi incertae sedis</taxon>
        <taxon>Mucoromycota</taxon>
        <taxon>Mucoromycotina</taxon>
        <taxon>Endogonomycetes</taxon>
        <taxon>Endogonales</taxon>
        <taxon>Endogonaceae</taxon>
        <taxon>Jimgerdemannia</taxon>
    </lineage>
</organism>
<dbReference type="SUPFAM" id="SSF54695">
    <property type="entry name" value="POZ domain"/>
    <property type="match status" value="1"/>
</dbReference>
<sequence>MECGQYRLGCIVLKLSDNKSRVTNDYNSGYKCLQIISDSSTAGLIEWNITVHTIGKHDSSKKTILDRIGGAHQWSITGREVVIGAGTETYNISLLTSTPSLSRMTGSFSQVRVSHLLKSAAIAHVLGTFAVSQLLIQLQPQDDPAAQESAEMPNPELGFNLKQDLKATLNNPDYSDVIFTCKDGVIMYASRLLLSIRSKRLHNLLCKKIHEPSPSKVSLPEITSVQLAVVLEYCYMEETPSLTLENVVEVFMAAEFFILPRLQEIVADYVKVNITDFASAGRILSKAVEILETNAGDNALFVVIRQYFLSKKLVEGQLASLSRPALKVLLEDTAVTKGSPTDSFDLFRFVVDWAFEIVGKTSEDEDRKNLLAFLNNPHDRREMQVAPSDYGISSKAIEDIGKVIMPAVKNIPFGAMCLHQLAAIVDIMTFIPDNILCAAFREHVEFGVVKCATAFQKVVFTWNVDSDSRYASYLQLSENKSKVTNIHYTPLRVRHDGVPTCLRIISDSALPTAGLIEWSITIHTIGNNASSQSLFSIGLAKMEGEHQWRITGTGVVTGAGTETYNISSLAGTTITFRANMTSRVCTFLVNGIDQNLVWKDFPEEVYLSASLPDGASCEFV</sequence>
<dbReference type="AlphaFoldDB" id="A0A433Q848"/>
<dbReference type="InterPro" id="IPR051481">
    <property type="entry name" value="BTB-POZ/Galectin-3-binding"/>
</dbReference>
<evidence type="ECO:0000313" key="2">
    <source>
        <dbReference type="EMBL" id="RUS25988.1"/>
    </source>
</evidence>
<dbReference type="PROSITE" id="PS50097">
    <property type="entry name" value="BTB"/>
    <property type="match status" value="1"/>
</dbReference>
<dbReference type="Pfam" id="PF00651">
    <property type="entry name" value="BTB"/>
    <property type="match status" value="1"/>
</dbReference>
<evidence type="ECO:0000259" key="1">
    <source>
        <dbReference type="PROSITE" id="PS50097"/>
    </source>
</evidence>
<dbReference type="PANTHER" id="PTHR24410:SF23">
    <property type="entry name" value="BTB DOMAIN-CONTAINING PROTEIN-RELATED"/>
    <property type="match status" value="1"/>
</dbReference>
<dbReference type="CDD" id="cd18186">
    <property type="entry name" value="BTB_POZ_ZBTB_KLHL-like"/>
    <property type="match status" value="1"/>
</dbReference>
<dbReference type="InterPro" id="IPR011333">
    <property type="entry name" value="SKP1/BTB/POZ_sf"/>
</dbReference>